<protein>
    <submittedName>
        <fullName evidence="1">Uncharacterized protein</fullName>
    </submittedName>
</protein>
<gene>
    <name evidence="1" type="ORF">NQ176_g1151</name>
</gene>
<sequence length="388" mass="42014">MVSTYTSALRISDSITSEQISEAEFIPNSGNLYPKFPEKLRDTAVEVWLFDAIAADGSTALTISFLRDIVAAPKGFRIGFNASWPDGSIWGSPLVFAESIVTSEGSEIGNGKVLGVWRTQEDGSQASFEVAADLSWVKLIFNVPGKINGTMTLKSLGFPCLPATEREAKGAPDLYWMRAIAMAEAEVDMTFHFEPAAGEAVSKQPRRMLFGREQGAFGGVDRSWESMPWTKAVTDSVFLRAKVGPYVLQVLRLVGRPEHGCPLSATARLYHDGKLVCAPVHVFGQMTSDEEDKDSVQVDKLFDGNGVAAKFKHNNLGYKITFRSGGSPSQQWVFEARHSRAWYAKPTSAPGPNGTGSSGFVVSVSGGPTDQGKSVQGWGYLGQVEMPV</sequence>
<evidence type="ECO:0000313" key="2">
    <source>
        <dbReference type="Proteomes" id="UP001143910"/>
    </source>
</evidence>
<dbReference type="Proteomes" id="UP001143910">
    <property type="component" value="Unassembled WGS sequence"/>
</dbReference>
<proteinExistence type="predicted"/>
<keyword evidence="2" id="KW-1185">Reference proteome</keyword>
<name>A0ACC1NU16_9HYPO</name>
<reference evidence="1" key="1">
    <citation type="submission" date="2022-08" db="EMBL/GenBank/DDBJ databases">
        <title>Genome Sequence of Lecanicillium fungicola.</title>
        <authorList>
            <person name="Buettner E."/>
        </authorList>
    </citation>
    <scope>NUCLEOTIDE SEQUENCE</scope>
    <source>
        <strain evidence="1">Babe33</strain>
    </source>
</reference>
<evidence type="ECO:0000313" key="1">
    <source>
        <dbReference type="EMBL" id="KAJ2982797.1"/>
    </source>
</evidence>
<comment type="caution">
    <text evidence="1">The sequence shown here is derived from an EMBL/GenBank/DDBJ whole genome shotgun (WGS) entry which is preliminary data.</text>
</comment>
<dbReference type="EMBL" id="JANJQO010000057">
    <property type="protein sequence ID" value="KAJ2982797.1"/>
    <property type="molecule type" value="Genomic_DNA"/>
</dbReference>
<organism evidence="1 2">
    <name type="scientific">Zarea fungicola</name>
    <dbReference type="NCBI Taxonomy" id="93591"/>
    <lineage>
        <taxon>Eukaryota</taxon>
        <taxon>Fungi</taxon>
        <taxon>Dikarya</taxon>
        <taxon>Ascomycota</taxon>
        <taxon>Pezizomycotina</taxon>
        <taxon>Sordariomycetes</taxon>
        <taxon>Hypocreomycetidae</taxon>
        <taxon>Hypocreales</taxon>
        <taxon>Cordycipitaceae</taxon>
        <taxon>Zarea</taxon>
    </lineage>
</organism>
<accession>A0ACC1NU16</accession>